<dbReference type="GO" id="GO:0008270">
    <property type="term" value="F:zinc ion binding"/>
    <property type="evidence" value="ECO:0007669"/>
    <property type="project" value="UniProtKB-KW"/>
</dbReference>
<keyword evidence="9" id="KW-0805">Transcription regulation</keyword>
<keyword evidence="11" id="KW-0804">Transcription</keyword>
<feature type="region of interest" description="Disordered" evidence="14">
    <location>
        <begin position="27"/>
        <end position="62"/>
    </location>
</feature>
<dbReference type="PANTHER" id="PTHR23235:SF60">
    <property type="entry name" value="STRIPE, ISOFORM D"/>
    <property type="match status" value="1"/>
</dbReference>
<dbReference type="GO" id="GO:0000978">
    <property type="term" value="F:RNA polymerase II cis-regulatory region sequence-specific DNA binding"/>
    <property type="evidence" value="ECO:0007669"/>
    <property type="project" value="TreeGrafter"/>
</dbReference>
<dbReference type="SUPFAM" id="SSF57667">
    <property type="entry name" value="beta-beta-alpha zinc fingers"/>
    <property type="match status" value="2"/>
</dbReference>
<evidence type="ECO:0000313" key="17">
    <source>
        <dbReference type="WBParaSite" id="PTRK_0000739300.1"/>
    </source>
</evidence>
<dbReference type="Proteomes" id="UP000038045">
    <property type="component" value="Unplaced"/>
</dbReference>
<dbReference type="PANTHER" id="PTHR23235">
    <property type="entry name" value="KRUEPPEL-LIKE TRANSCRIPTION FACTOR"/>
    <property type="match status" value="1"/>
</dbReference>
<dbReference type="WBParaSite" id="PTRK_0000739300.1">
    <property type="protein sequence ID" value="PTRK_0000739300.1"/>
    <property type="gene ID" value="PTRK_0000739300"/>
</dbReference>
<comment type="subcellular location">
    <subcellularLocation>
        <location evidence="2">Cytoplasm</location>
    </subcellularLocation>
    <subcellularLocation>
        <location evidence="1">Nucleus</location>
    </subcellularLocation>
</comment>
<dbReference type="InterPro" id="IPR013087">
    <property type="entry name" value="Znf_C2H2_type"/>
</dbReference>
<feature type="compositionally biased region" description="Polar residues" evidence="14">
    <location>
        <begin position="27"/>
        <end position="37"/>
    </location>
</feature>
<sequence length="617" mass="69027">MSYVSTISSAVTSNGISCNNMLERQNNNLLGNDSSISNRDDETTHQKEIKRPRSSINGNKPPAINIIKTPVYAKQTNKPKGLFLNDTFSIDNDLKTPNLTDLLKTPTIVCSPTKITSLAHADELNTPSVFHSCTPKNMHQAFFGDHEPLFINTQNSGSASSSLIIPQSSGISSPTLLLPHSLANKHRQFDCERKLTTIKTETLSPIESTVIKNSFNNSTTLLPSPSMNSPGLVAQFFQFSPIVEHFLRPYTKNSPLSCSNVSEINTGNYQDNTLESLKIMNEKKAFDEDDHFSSSNLNSYAVTTTPQTNNTDVFTTSISSTADFSHSIIELKPTINPTFNEMEKCTKEEVEEKPVTFLNLDNHVSKPSHNHHTIEVPSILNDSTYNVHSNNISRYPSPSVANENNILPVTTTINTNYSLNPNPHSSINNIFPIKTEYGIDKYYPKTSNHQNQISNFNNSSSTTYRQYSNNTPLNLSSNEMALNYKQPPSTIQSSSIGTTVNDVDESKSKVTNNKTSETGKNASKHPFHQRPHKCPMANCGKRFSRSDELTRHIRIHTGQKPFQCSICMRQFSRSDHLTTHVRTHTGEKPFSCEICGRKFARSDERKRHTKVHLKVKK</sequence>
<keyword evidence="8" id="KW-0862">Zinc</keyword>
<evidence type="ECO:0000256" key="12">
    <source>
        <dbReference type="ARBA" id="ARBA00023242"/>
    </source>
</evidence>
<proteinExistence type="inferred from homology"/>
<dbReference type="Gene3D" id="3.30.160.60">
    <property type="entry name" value="Classic Zinc Finger"/>
    <property type="match status" value="3"/>
</dbReference>
<dbReference type="PROSITE" id="PS50157">
    <property type="entry name" value="ZINC_FINGER_C2H2_2"/>
    <property type="match status" value="3"/>
</dbReference>
<dbReference type="InterPro" id="IPR036236">
    <property type="entry name" value="Znf_C2H2_sf"/>
</dbReference>
<dbReference type="FunFam" id="3.30.160.60:FF:000092">
    <property type="entry name" value="Early growth response protein 3"/>
    <property type="match status" value="1"/>
</dbReference>
<evidence type="ECO:0000256" key="5">
    <source>
        <dbReference type="ARBA" id="ARBA00022723"/>
    </source>
</evidence>
<feature type="region of interest" description="Disordered" evidence="14">
    <location>
        <begin position="450"/>
        <end position="473"/>
    </location>
</feature>
<keyword evidence="7 13" id="KW-0863">Zinc-finger</keyword>
<evidence type="ECO:0000256" key="7">
    <source>
        <dbReference type="ARBA" id="ARBA00022771"/>
    </source>
</evidence>
<accession>A0A0N4ZHJ5</accession>
<keyword evidence="4" id="KW-0963">Cytoplasm</keyword>
<dbReference type="STRING" id="131310.A0A0N4ZHJ5"/>
<dbReference type="SMART" id="SM00355">
    <property type="entry name" value="ZnF_C2H2"/>
    <property type="match status" value="3"/>
</dbReference>
<feature type="compositionally biased region" description="Polar residues" evidence="14">
    <location>
        <begin position="462"/>
        <end position="473"/>
    </location>
</feature>
<keyword evidence="6" id="KW-0677">Repeat</keyword>
<dbReference type="PROSITE" id="PS00028">
    <property type="entry name" value="ZINC_FINGER_C2H2_1"/>
    <property type="match status" value="3"/>
</dbReference>
<evidence type="ECO:0000256" key="9">
    <source>
        <dbReference type="ARBA" id="ARBA00023015"/>
    </source>
</evidence>
<evidence type="ECO:0000256" key="6">
    <source>
        <dbReference type="ARBA" id="ARBA00022737"/>
    </source>
</evidence>
<protein>
    <submittedName>
        <fullName evidence="17">Protein krueppel</fullName>
    </submittedName>
</protein>
<feature type="domain" description="C2H2-type" evidence="15">
    <location>
        <begin position="532"/>
        <end position="561"/>
    </location>
</feature>
<keyword evidence="16" id="KW-1185">Reference proteome</keyword>
<feature type="region of interest" description="Disordered" evidence="14">
    <location>
        <begin position="487"/>
        <end position="533"/>
    </location>
</feature>
<comment type="similarity">
    <text evidence="3">Belongs to the EGR C2H2-type zinc-finger protein family.</text>
</comment>
<dbReference type="Pfam" id="PF00096">
    <property type="entry name" value="zf-C2H2"/>
    <property type="match status" value="3"/>
</dbReference>
<dbReference type="GO" id="GO:0005737">
    <property type="term" value="C:cytoplasm"/>
    <property type="evidence" value="ECO:0007669"/>
    <property type="project" value="UniProtKB-SubCell"/>
</dbReference>
<keyword evidence="10" id="KW-0238">DNA-binding</keyword>
<evidence type="ECO:0000256" key="13">
    <source>
        <dbReference type="PROSITE-ProRule" id="PRU00042"/>
    </source>
</evidence>
<feature type="compositionally biased region" description="Low complexity" evidence="14">
    <location>
        <begin position="450"/>
        <end position="461"/>
    </location>
</feature>
<feature type="domain" description="C2H2-type" evidence="15">
    <location>
        <begin position="562"/>
        <end position="589"/>
    </location>
</feature>
<keyword evidence="12" id="KW-0539">Nucleus</keyword>
<evidence type="ECO:0000256" key="11">
    <source>
        <dbReference type="ARBA" id="ARBA00023163"/>
    </source>
</evidence>
<organism evidence="16 17">
    <name type="scientific">Parastrongyloides trichosuri</name>
    <name type="common">Possum-specific nematode worm</name>
    <dbReference type="NCBI Taxonomy" id="131310"/>
    <lineage>
        <taxon>Eukaryota</taxon>
        <taxon>Metazoa</taxon>
        <taxon>Ecdysozoa</taxon>
        <taxon>Nematoda</taxon>
        <taxon>Chromadorea</taxon>
        <taxon>Rhabditida</taxon>
        <taxon>Tylenchina</taxon>
        <taxon>Panagrolaimomorpha</taxon>
        <taxon>Strongyloidoidea</taxon>
        <taxon>Strongyloididae</taxon>
        <taxon>Parastrongyloides</taxon>
    </lineage>
</organism>
<evidence type="ECO:0000256" key="14">
    <source>
        <dbReference type="SAM" id="MobiDB-lite"/>
    </source>
</evidence>
<feature type="compositionally biased region" description="Basic and acidic residues" evidence="14">
    <location>
        <begin position="38"/>
        <end position="51"/>
    </location>
</feature>
<evidence type="ECO:0000313" key="16">
    <source>
        <dbReference type="Proteomes" id="UP000038045"/>
    </source>
</evidence>
<evidence type="ECO:0000256" key="3">
    <source>
        <dbReference type="ARBA" id="ARBA00005682"/>
    </source>
</evidence>
<evidence type="ECO:0000256" key="1">
    <source>
        <dbReference type="ARBA" id="ARBA00004123"/>
    </source>
</evidence>
<evidence type="ECO:0000256" key="10">
    <source>
        <dbReference type="ARBA" id="ARBA00023125"/>
    </source>
</evidence>
<keyword evidence="5" id="KW-0479">Metal-binding</keyword>
<feature type="compositionally biased region" description="Basic residues" evidence="14">
    <location>
        <begin position="522"/>
        <end position="533"/>
    </location>
</feature>
<reference evidence="17" key="1">
    <citation type="submission" date="2017-02" db="UniProtKB">
        <authorList>
            <consortium name="WormBaseParasite"/>
        </authorList>
    </citation>
    <scope>IDENTIFICATION</scope>
</reference>
<dbReference type="GO" id="GO:0005634">
    <property type="term" value="C:nucleus"/>
    <property type="evidence" value="ECO:0007669"/>
    <property type="project" value="UniProtKB-SubCell"/>
</dbReference>
<evidence type="ECO:0000256" key="2">
    <source>
        <dbReference type="ARBA" id="ARBA00004496"/>
    </source>
</evidence>
<evidence type="ECO:0000259" key="15">
    <source>
        <dbReference type="PROSITE" id="PS50157"/>
    </source>
</evidence>
<evidence type="ECO:0000256" key="8">
    <source>
        <dbReference type="ARBA" id="ARBA00022833"/>
    </source>
</evidence>
<feature type="compositionally biased region" description="Polar residues" evidence="14">
    <location>
        <begin position="509"/>
        <end position="521"/>
    </location>
</feature>
<dbReference type="GO" id="GO:0000981">
    <property type="term" value="F:DNA-binding transcription factor activity, RNA polymerase II-specific"/>
    <property type="evidence" value="ECO:0007669"/>
    <property type="project" value="TreeGrafter"/>
</dbReference>
<dbReference type="AlphaFoldDB" id="A0A0N4ZHJ5"/>
<name>A0A0N4ZHJ5_PARTI</name>
<evidence type="ECO:0000256" key="4">
    <source>
        <dbReference type="ARBA" id="ARBA00022490"/>
    </source>
</evidence>
<feature type="domain" description="C2H2-type" evidence="15">
    <location>
        <begin position="590"/>
        <end position="617"/>
    </location>
</feature>
<feature type="compositionally biased region" description="Polar residues" evidence="14">
    <location>
        <begin position="487"/>
        <end position="501"/>
    </location>
</feature>